<keyword evidence="1" id="KW-1133">Transmembrane helix</keyword>
<gene>
    <name evidence="3" type="ORF">M514_00580</name>
</gene>
<proteinExistence type="predicted"/>
<dbReference type="InterPro" id="IPR012674">
    <property type="entry name" value="Calycin"/>
</dbReference>
<reference evidence="3" key="1">
    <citation type="journal article" date="2014" name="Nat. Genet.">
        <title>Genome and transcriptome of the porcine whipworm Trichuris suis.</title>
        <authorList>
            <person name="Jex A.R."/>
            <person name="Nejsum P."/>
            <person name="Schwarz E.M."/>
            <person name="Hu L."/>
            <person name="Young N.D."/>
            <person name="Hall R.S."/>
            <person name="Korhonen P.K."/>
            <person name="Liao S."/>
            <person name="Thamsborg S."/>
            <person name="Xia J."/>
            <person name="Xu P."/>
            <person name="Wang S."/>
            <person name="Scheerlinck J.P."/>
            <person name="Hofmann A."/>
            <person name="Sternberg P.W."/>
            <person name="Wang J."/>
            <person name="Gasser R.B."/>
        </authorList>
    </citation>
    <scope>NUCLEOTIDE SEQUENCE [LARGE SCALE GENOMIC DNA]</scope>
    <source>
        <strain evidence="3">DCEP-RM93F</strain>
    </source>
</reference>
<feature type="transmembrane region" description="Helical" evidence="1">
    <location>
        <begin position="52"/>
        <end position="73"/>
    </location>
</feature>
<dbReference type="CDD" id="cd07828">
    <property type="entry name" value="lipocalin_heme-bd-THAP4-like"/>
    <property type="match status" value="1"/>
</dbReference>
<dbReference type="Pfam" id="PF08768">
    <property type="entry name" value="THAP4_heme-bd"/>
    <property type="match status" value="1"/>
</dbReference>
<dbReference type="AlphaFoldDB" id="A0A085MVJ7"/>
<dbReference type="Gene3D" id="2.40.128.20">
    <property type="match status" value="1"/>
</dbReference>
<name>A0A085MVJ7_9BILA</name>
<sequence length="254" mass="28787">MNGTFAIHYARILDYVESRTHVSSYNLLTLMLSSSFGSRQPFVRADCLAETVIFASAIVEMSMGLFLIFVLYFTHPHVATANDAKVFNKDPLSSLNWLKGVWRAEYSGKVFWPTIPTMTFGEELIIQEAPVSVASGMRFLNFSARAWSHTTLDHLHDEWGYITVDPTGKVVLMTAGNNGFSTYEEGTLSKNTLKLRLADIGRVSFSRDLPVKELERTFTLKKQNRLEQWQRMRTATHPTEGLLDHAIVVYEKIA</sequence>
<evidence type="ECO:0000259" key="2">
    <source>
        <dbReference type="Pfam" id="PF08768"/>
    </source>
</evidence>
<dbReference type="InterPro" id="IPR014878">
    <property type="entry name" value="THAP4-like_heme-bd"/>
</dbReference>
<accession>A0A085MVJ7</accession>
<dbReference type="Proteomes" id="UP000030758">
    <property type="component" value="Unassembled WGS sequence"/>
</dbReference>
<feature type="domain" description="THAP4-like heme-binding" evidence="2">
    <location>
        <begin position="92"/>
        <end position="239"/>
    </location>
</feature>
<dbReference type="EMBL" id="KL367630">
    <property type="protein sequence ID" value="KFD61243.1"/>
    <property type="molecule type" value="Genomic_DNA"/>
</dbReference>
<evidence type="ECO:0000256" key="1">
    <source>
        <dbReference type="SAM" id="Phobius"/>
    </source>
</evidence>
<organism evidence="3">
    <name type="scientific">Trichuris suis</name>
    <name type="common">pig whipworm</name>
    <dbReference type="NCBI Taxonomy" id="68888"/>
    <lineage>
        <taxon>Eukaryota</taxon>
        <taxon>Metazoa</taxon>
        <taxon>Ecdysozoa</taxon>
        <taxon>Nematoda</taxon>
        <taxon>Enoplea</taxon>
        <taxon>Dorylaimia</taxon>
        <taxon>Trichinellida</taxon>
        <taxon>Trichuridae</taxon>
        <taxon>Trichuris</taxon>
    </lineage>
</organism>
<dbReference type="PANTHER" id="PTHR15854:SF16">
    <property type="entry name" value="THAP4-LIKE HEME-BINDING BETA-BARREL DOMAIN-CONTAINING PROTEIN"/>
    <property type="match status" value="1"/>
</dbReference>
<keyword evidence="1" id="KW-0812">Transmembrane</keyword>
<protein>
    <recommendedName>
        <fullName evidence="2">THAP4-like heme-binding domain-containing protein</fullName>
    </recommendedName>
</protein>
<evidence type="ECO:0000313" key="3">
    <source>
        <dbReference type="EMBL" id="KFD61243.1"/>
    </source>
</evidence>
<feature type="non-terminal residue" evidence="3">
    <location>
        <position position="254"/>
    </location>
</feature>
<dbReference type="SUPFAM" id="SSF50814">
    <property type="entry name" value="Lipocalins"/>
    <property type="match status" value="1"/>
</dbReference>
<dbReference type="InterPro" id="IPR045165">
    <property type="entry name" value="Nitrobindin"/>
</dbReference>
<keyword evidence="1" id="KW-0472">Membrane</keyword>
<dbReference type="PANTHER" id="PTHR15854">
    <property type="entry name" value="THAP4 PROTEIN"/>
    <property type="match status" value="1"/>
</dbReference>